<dbReference type="InParanoid" id="A0A0D8JZF7"/>
<accession>A0A0D8JZF7</accession>
<dbReference type="KEGG" id="cim:CIMG_11278"/>
<dbReference type="VEuPathDB" id="FungiDB:CIMG_11278"/>
<dbReference type="AlphaFoldDB" id="A0A0D8JZF7"/>
<dbReference type="EMBL" id="GG704916">
    <property type="protein sequence ID" value="KJF61618.1"/>
    <property type="molecule type" value="Genomic_DNA"/>
</dbReference>
<protein>
    <submittedName>
        <fullName evidence="1">Uncharacterized protein</fullName>
    </submittedName>
</protein>
<organism evidence="1 2">
    <name type="scientific">Coccidioides immitis (strain RS)</name>
    <name type="common">Valley fever fungus</name>
    <dbReference type="NCBI Taxonomy" id="246410"/>
    <lineage>
        <taxon>Eukaryota</taxon>
        <taxon>Fungi</taxon>
        <taxon>Dikarya</taxon>
        <taxon>Ascomycota</taxon>
        <taxon>Pezizomycotina</taxon>
        <taxon>Eurotiomycetes</taxon>
        <taxon>Eurotiomycetidae</taxon>
        <taxon>Onygenales</taxon>
        <taxon>Onygenaceae</taxon>
        <taxon>Coccidioides</taxon>
    </lineage>
</organism>
<evidence type="ECO:0000313" key="1">
    <source>
        <dbReference type="EMBL" id="KJF61618.1"/>
    </source>
</evidence>
<keyword evidence="2" id="KW-1185">Reference proteome</keyword>
<dbReference type="Proteomes" id="UP000001261">
    <property type="component" value="Unassembled WGS sequence"/>
</dbReference>
<reference evidence="2" key="1">
    <citation type="journal article" date="2009" name="Genome Res.">
        <title>Comparative genomic analyses of the human fungal pathogens Coccidioides and their relatives.</title>
        <authorList>
            <person name="Sharpton T.J."/>
            <person name="Stajich J.E."/>
            <person name="Rounsley S.D."/>
            <person name="Gardner M.J."/>
            <person name="Wortman J.R."/>
            <person name="Jordar V.S."/>
            <person name="Maiti R."/>
            <person name="Kodira C.D."/>
            <person name="Neafsey D.E."/>
            <person name="Zeng Q."/>
            <person name="Hung C.-Y."/>
            <person name="McMahan C."/>
            <person name="Muszewska A."/>
            <person name="Grynberg M."/>
            <person name="Mandel M.A."/>
            <person name="Kellner E.M."/>
            <person name="Barker B.M."/>
            <person name="Galgiani J.N."/>
            <person name="Orbach M.J."/>
            <person name="Kirkland T.N."/>
            <person name="Cole G.T."/>
            <person name="Henn M.R."/>
            <person name="Birren B.W."/>
            <person name="Taylor J.W."/>
        </authorList>
    </citation>
    <scope>NUCLEOTIDE SEQUENCE [LARGE SCALE GENOMIC DNA]</scope>
    <source>
        <strain evidence="2">RS</strain>
    </source>
</reference>
<dbReference type="GeneID" id="24163636"/>
<dbReference type="RefSeq" id="XP_012213724.1">
    <property type="nucleotide sequence ID" value="XM_012358301.1"/>
</dbReference>
<sequence>MSDLCDYPTAKGRALGTISADGMSAMLGNDEKAQVFSDVEITSNCTALILGIAGTISSARGGGNTTLTGTGHLKNFNAGIMEALPHAFMKTAIDSHAPGIRASRDVQTSFQPSSILRYLAYTLTASYNTAKIIPQKSTSSNSIG</sequence>
<evidence type="ECO:0000313" key="2">
    <source>
        <dbReference type="Proteomes" id="UP000001261"/>
    </source>
</evidence>
<dbReference type="OrthoDB" id="1470350at2759"/>
<gene>
    <name evidence="1" type="ORF">CIMG_11278</name>
</gene>
<proteinExistence type="predicted"/>
<name>A0A0D8JZF7_COCIM</name>
<reference evidence="2" key="2">
    <citation type="journal article" date="2010" name="Genome Res.">
        <title>Population genomic sequencing of Coccidioides fungi reveals recent hybridization and transposon control.</title>
        <authorList>
            <person name="Neafsey D.E."/>
            <person name="Barker B.M."/>
            <person name="Sharpton T.J."/>
            <person name="Stajich J.E."/>
            <person name="Park D.J."/>
            <person name="Whiston E."/>
            <person name="Hung C.-Y."/>
            <person name="McMahan C."/>
            <person name="White J."/>
            <person name="Sykes S."/>
            <person name="Heiman D."/>
            <person name="Young S."/>
            <person name="Zeng Q."/>
            <person name="Abouelleil A."/>
            <person name="Aftuck L."/>
            <person name="Bessette D."/>
            <person name="Brown A."/>
            <person name="FitzGerald M."/>
            <person name="Lui A."/>
            <person name="Macdonald J.P."/>
            <person name="Priest M."/>
            <person name="Orbach M.J."/>
            <person name="Galgiani J.N."/>
            <person name="Kirkland T.N."/>
            <person name="Cole G.T."/>
            <person name="Birren B.W."/>
            <person name="Henn M.R."/>
            <person name="Taylor J.W."/>
            <person name="Rounsley S.D."/>
        </authorList>
    </citation>
    <scope>GENOME REANNOTATION</scope>
    <source>
        <strain evidence="2">RS</strain>
    </source>
</reference>